<dbReference type="AlphaFoldDB" id="A0A4Y2HSF3"/>
<accession>A0A4Y2HSF3</accession>
<reference evidence="1 3" key="1">
    <citation type="journal article" date="2019" name="Sci. Rep.">
        <title>Orb-weaving spider Araneus ventricosus genome elucidates the spidroin gene catalogue.</title>
        <authorList>
            <person name="Kono N."/>
            <person name="Nakamura H."/>
            <person name="Ohtoshi R."/>
            <person name="Moran D.A.P."/>
            <person name="Shinohara A."/>
            <person name="Yoshida Y."/>
            <person name="Fujiwara M."/>
            <person name="Mori M."/>
            <person name="Tomita M."/>
            <person name="Arakawa K."/>
        </authorList>
    </citation>
    <scope>NUCLEOTIDE SEQUENCE [LARGE SCALE GENOMIC DNA]</scope>
</reference>
<evidence type="ECO:0000313" key="3">
    <source>
        <dbReference type="Proteomes" id="UP000499080"/>
    </source>
</evidence>
<dbReference type="EMBL" id="BGPR01182909">
    <property type="protein sequence ID" value="GBM68103.1"/>
    <property type="molecule type" value="Genomic_DNA"/>
</dbReference>
<name>A0A4Y2HSF3_ARAVE</name>
<dbReference type="EMBL" id="BGPR01182911">
    <property type="protein sequence ID" value="GBM68112.1"/>
    <property type="molecule type" value="Genomic_DNA"/>
</dbReference>
<gene>
    <name evidence="2" type="ORF">AVEN_242379_1</name>
    <name evidence="1" type="ORF">AVEN_5654_1</name>
</gene>
<evidence type="ECO:0000313" key="1">
    <source>
        <dbReference type="EMBL" id="GBM68103.1"/>
    </source>
</evidence>
<proteinExistence type="predicted"/>
<feature type="non-terminal residue" evidence="1">
    <location>
        <position position="45"/>
    </location>
</feature>
<protein>
    <submittedName>
        <fullName evidence="1">Uncharacterized protein</fullName>
    </submittedName>
</protein>
<evidence type="ECO:0000313" key="2">
    <source>
        <dbReference type="EMBL" id="GBM68112.1"/>
    </source>
</evidence>
<sequence length="45" mass="4900">MFRKTVSPALPWHPVLLNDSRYNSSNTGAGVLEAFIGHGTVSSRK</sequence>
<keyword evidence="3" id="KW-1185">Reference proteome</keyword>
<organism evidence="1 3">
    <name type="scientific">Araneus ventricosus</name>
    <name type="common">Orbweaver spider</name>
    <name type="synonym">Epeira ventricosa</name>
    <dbReference type="NCBI Taxonomy" id="182803"/>
    <lineage>
        <taxon>Eukaryota</taxon>
        <taxon>Metazoa</taxon>
        <taxon>Ecdysozoa</taxon>
        <taxon>Arthropoda</taxon>
        <taxon>Chelicerata</taxon>
        <taxon>Arachnida</taxon>
        <taxon>Araneae</taxon>
        <taxon>Araneomorphae</taxon>
        <taxon>Entelegynae</taxon>
        <taxon>Araneoidea</taxon>
        <taxon>Araneidae</taxon>
        <taxon>Araneus</taxon>
    </lineage>
</organism>
<comment type="caution">
    <text evidence="1">The sequence shown here is derived from an EMBL/GenBank/DDBJ whole genome shotgun (WGS) entry which is preliminary data.</text>
</comment>
<dbReference type="Proteomes" id="UP000499080">
    <property type="component" value="Unassembled WGS sequence"/>
</dbReference>